<dbReference type="EMBL" id="NGMM01000003">
    <property type="protein sequence ID" value="OTP15882.1"/>
    <property type="molecule type" value="Genomic_DNA"/>
</dbReference>
<dbReference type="RefSeq" id="WP_086349164.1">
    <property type="nucleotide sequence ID" value="NZ_CP147247.1"/>
</dbReference>
<dbReference type="PROSITE" id="PS50937">
    <property type="entry name" value="HTH_MERR_2"/>
    <property type="match status" value="1"/>
</dbReference>
<dbReference type="SMART" id="SM00422">
    <property type="entry name" value="HTH_MERR"/>
    <property type="match status" value="1"/>
</dbReference>
<dbReference type="InterPro" id="IPR047057">
    <property type="entry name" value="MerR_fam"/>
</dbReference>
<gene>
    <name evidence="7" type="ORF">A5888_002096</name>
    <name evidence="8" type="ORF">A5888_003967</name>
</gene>
<protein>
    <recommendedName>
        <fullName evidence="6">HTH merR-type domain-containing protein</fullName>
    </recommendedName>
</protein>
<keyword evidence="4" id="KW-0804">Transcription</keyword>
<sequence>MEEQTLYTVNQVAGLLHLPSSMIRYWDDQGLIHAIRHPENGYRLFSLEDIILINDIDFYRKLGAPIKQIKDLESKTIDERFQLLEKTETMLAEEIQALQQKQVHLQQRKQQLIHLMSMQKMKPTKAEPVISQIIKVDIDDPHLSNQLLEDSSKLGILLNEAGQRIDYGYAAETSNEEEPLLWQKDTNAVLYYEFLLVIDQEEHASIETIKKEIVDKNLIPGKIIGQYLMSAANENTEYTEYYRAWIEARPKEEK</sequence>
<keyword evidence="3" id="KW-0238">DNA-binding</keyword>
<keyword evidence="9" id="KW-1185">Reference proteome</keyword>
<dbReference type="EMBL" id="CP147247">
    <property type="protein sequence ID" value="WYJ92194.1"/>
    <property type="molecule type" value="Genomic_DNA"/>
</dbReference>
<proteinExistence type="predicted"/>
<evidence type="ECO:0000313" key="9">
    <source>
        <dbReference type="Proteomes" id="UP000195141"/>
    </source>
</evidence>
<dbReference type="PANTHER" id="PTHR30204">
    <property type="entry name" value="REDOX-CYCLING DRUG-SENSING TRANSCRIPTIONAL ACTIVATOR SOXR"/>
    <property type="match status" value="1"/>
</dbReference>
<dbReference type="GO" id="GO:0003677">
    <property type="term" value="F:DNA binding"/>
    <property type="evidence" value="ECO:0007669"/>
    <property type="project" value="UniProtKB-KW"/>
</dbReference>
<evidence type="ECO:0000256" key="3">
    <source>
        <dbReference type="ARBA" id="ARBA00023125"/>
    </source>
</evidence>
<dbReference type="Proteomes" id="UP000195141">
    <property type="component" value="Chromosome"/>
</dbReference>
<dbReference type="Pfam" id="PF13411">
    <property type="entry name" value="MerR_1"/>
    <property type="match status" value="1"/>
</dbReference>
<feature type="domain" description="HTH merR-type" evidence="6">
    <location>
        <begin position="6"/>
        <end position="75"/>
    </location>
</feature>
<keyword evidence="2" id="KW-0805">Transcription regulation</keyword>
<keyword evidence="1" id="KW-0678">Repressor</keyword>
<evidence type="ECO:0000256" key="1">
    <source>
        <dbReference type="ARBA" id="ARBA00022491"/>
    </source>
</evidence>
<evidence type="ECO:0000313" key="7">
    <source>
        <dbReference type="EMBL" id="OTP15882.1"/>
    </source>
</evidence>
<dbReference type="PANTHER" id="PTHR30204:SF69">
    <property type="entry name" value="MERR-FAMILY TRANSCRIPTIONAL REGULATOR"/>
    <property type="match status" value="1"/>
</dbReference>
<evidence type="ECO:0000259" key="6">
    <source>
        <dbReference type="PROSITE" id="PS50937"/>
    </source>
</evidence>
<dbReference type="AlphaFoldDB" id="A0A242K6D8"/>
<reference evidence="7" key="1">
    <citation type="submission" date="2017-05" db="EMBL/GenBank/DDBJ databases">
        <title>The Genome Sequence of Enterococcus sp. 9E7_DIV0242.</title>
        <authorList>
            <consortium name="The Broad Institute Genomics Platform"/>
            <consortium name="The Broad Institute Genomic Center for Infectious Diseases"/>
            <person name="Earl A."/>
            <person name="Manson A."/>
            <person name="Schwartman J."/>
            <person name="Gilmore M."/>
            <person name="Abouelleil A."/>
            <person name="Cao P."/>
            <person name="Chapman S."/>
            <person name="Cusick C."/>
            <person name="Shea T."/>
            <person name="Young S."/>
            <person name="Neafsey D."/>
            <person name="Nusbaum C."/>
            <person name="Birren B."/>
        </authorList>
    </citation>
    <scope>NUCLEOTIDE SEQUENCE [LARGE SCALE GENOMIC DNA]</scope>
    <source>
        <strain evidence="7">9E7_DIV0242</strain>
    </source>
</reference>
<feature type="coiled-coil region" evidence="5">
    <location>
        <begin position="81"/>
        <end position="115"/>
    </location>
</feature>
<name>A0A242K6D8_9ENTE</name>
<evidence type="ECO:0000256" key="5">
    <source>
        <dbReference type="SAM" id="Coils"/>
    </source>
</evidence>
<reference evidence="8" key="2">
    <citation type="submission" date="2017-05" db="EMBL/GenBank/DDBJ databases">
        <authorList>
            <consortium name="The Broad Institute Genomics Platform"/>
            <consortium name="The Broad Institute Genomic Center for Infectious Diseases"/>
            <person name="Earl A."/>
            <person name="Manson A."/>
            <person name="Schwartman J."/>
            <person name="Gilmore M."/>
            <person name="Abouelleil A."/>
            <person name="Cao P."/>
            <person name="Chapman S."/>
            <person name="Cusick C."/>
            <person name="Shea T."/>
            <person name="Young S."/>
            <person name="Neafsey D."/>
            <person name="Nusbaum C."/>
            <person name="Birren B."/>
        </authorList>
    </citation>
    <scope>NUCLEOTIDE SEQUENCE</scope>
    <source>
        <strain evidence="8">9E7_DIV0242</strain>
    </source>
</reference>
<evidence type="ECO:0000313" key="8">
    <source>
        <dbReference type="EMBL" id="WYJ92194.1"/>
    </source>
</evidence>
<keyword evidence="5" id="KW-0175">Coiled coil</keyword>
<dbReference type="SUPFAM" id="SSF46955">
    <property type="entry name" value="Putative DNA-binding domain"/>
    <property type="match status" value="1"/>
</dbReference>
<organism evidence="7">
    <name type="scientific">Candidatus Enterococcus clewellii</name>
    <dbReference type="NCBI Taxonomy" id="1834193"/>
    <lineage>
        <taxon>Bacteria</taxon>
        <taxon>Bacillati</taxon>
        <taxon>Bacillota</taxon>
        <taxon>Bacilli</taxon>
        <taxon>Lactobacillales</taxon>
        <taxon>Enterococcaceae</taxon>
        <taxon>Enterococcus</taxon>
    </lineage>
</organism>
<dbReference type="OrthoDB" id="122388at2"/>
<dbReference type="Gene3D" id="1.10.1660.10">
    <property type="match status" value="1"/>
</dbReference>
<dbReference type="GO" id="GO:0003700">
    <property type="term" value="F:DNA-binding transcription factor activity"/>
    <property type="evidence" value="ECO:0007669"/>
    <property type="project" value="InterPro"/>
</dbReference>
<accession>A0A242K6D8</accession>
<reference evidence="8" key="3">
    <citation type="submission" date="2024-03" db="EMBL/GenBank/DDBJ databases">
        <title>The Genome Sequence of Enterococcus sp. DIV0242b.</title>
        <authorList>
            <consortium name="The Broad Institute Genomics Platform"/>
            <consortium name="The Broad Institute Microbial Omics Core"/>
            <consortium name="The Broad Institute Genomic Center for Infectious Diseases"/>
            <person name="Earl A."/>
            <person name="Manson A."/>
            <person name="Gilmore M."/>
            <person name="Schwartman J."/>
            <person name="Shea T."/>
            <person name="Abouelleil A."/>
            <person name="Cao P."/>
            <person name="Chapman S."/>
            <person name="Cusick C."/>
            <person name="Young S."/>
            <person name="Neafsey D."/>
            <person name="Nusbaum C."/>
            <person name="Birren B."/>
        </authorList>
    </citation>
    <scope>NUCLEOTIDE SEQUENCE</scope>
    <source>
        <strain evidence="8">9E7_DIV0242</strain>
    </source>
</reference>
<dbReference type="CDD" id="cd00592">
    <property type="entry name" value="HTH_MerR-like"/>
    <property type="match status" value="1"/>
</dbReference>
<evidence type="ECO:0000256" key="4">
    <source>
        <dbReference type="ARBA" id="ARBA00023163"/>
    </source>
</evidence>
<evidence type="ECO:0000256" key="2">
    <source>
        <dbReference type="ARBA" id="ARBA00023015"/>
    </source>
</evidence>
<dbReference type="InterPro" id="IPR009061">
    <property type="entry name" value="DNA-bd_dom_put_sf"/>
</dbReference>
<dbReference type="InterPro" id="IPR000551">
    <property type="entry name" value="MerR-type_HTH_dom"/>
</dbReference>